<dbReference type="Gene3D" id="1.25.40.10">
    <property type="entry name" value="Tetratricopeptide repeat domain"/>
    <property type="match status" value="2"/>
</dbReference>
<dbReference type="Pfam" id="PF12770">
    <property type="entry name" value="CHAT"/>
    <property type="match status" value="1"/>
</dbReference>
<accession>A0ABT1IHX2</accession>
<organism evidence="2 3">
    <name type="scientific">Actinokineospora diospyrosa</name>
    <dbReference type="NCBI Taxonomy" id="103728"/>
    <lineage>
        <taxon>Bacteria</taxon>
        <taxon>Bacillati</taxon>
        <taxon>Actinomycetota</taxon>
        <taxon>Actinomycetes</taxon>
        <taxon>Pseudonocardiales</taxon>
        <taxon>Pseudonocardiaceae</taxon>
        <taxon>Actinokineospora</taxon>
    </lineage>
</organism>
<evidence type="ECO:0000313" key="2">
    <source>
        <dbReference type="EMBL" id="MCP2272217.1"/>
    </source>
</evidence>
<evidence type="ECO:0000259" key="1">
    <source>
        <dbReference type="Pfam" id="PF12770"/>
    </source>
</evidence>
<name>A0ABT1IHX2_9PSEU</name>
<feature type="domain" description="CHAT" evidence="1">
    <location>
        <begin position="512"/>
        <end position="649"/>
    </location>
</feature>
<proteinExistence type="predicted"/>
<dbReference type="Proteomes" id="UP001205185">
    <property type="component" value="Unassembled WGS sequence"/>
</dbReference>
<keyword evidence="3" id="KW-1185">Reference proteome</keyword>
<protein>
    <submittedName>
        <fullName evidence="2">CHAT domain-containing protein</fullName>
    </submittedName>
</protein>
<dbReference type="SUPFAM" id="SSF48452">
    <property type="entry name" value="TPR-like"/>
    <property type="match status" value="2"/>
</dbReference>
<dbReference type="InterPro" id="IPR024983">
    <property type="entry name" value="CHAT_dom"/>
</dbReference>
<dbReference type="EMBL" id="JAMTCO010000011">
    <property type="protein sequence ID" value="MCP2272217.1"/>
    <property type="molecule type" value="Genomic_DNA"/>
</dbReference>
<sequence>MAAVTWKALQVSAVALHETGKTRQARTVAEAALAAAASEDERAESRLTLAWVHHQLGNSDSSAHFIEQVHDARAGCLNGLLLCHDGKHAAALPVLEAASVDPSLDLRWRANALVGVGISAAYLGHFSRADQALDDAYELYTGLGELERAATCRHNQGFVAAEAGDLPRALALYDSADIDPTSRPEVLVDRAKALMGSGLLQEAGVALSRAGRLLGAAGRGPAYNEAMLAYSSCCLRAGKAEAALTAAQSVDSHEGRALAAHARIALGEQVDVNGVAMNCDPIVAARLRLAADQASLVAAQRSSTVPALRALGWLAQARLARTNAAALVACRNGLRADPRSVELAAAGRAAATHPRTVFTWVERERATLDGLGQVPTPAEMVNALGSTTLLSFYNHNGCTSAVSVIDGRFRLHDLGQVDPTAVRASMTLLATTGHGEDAANRALDELDQQIFSKIDIPRQPLLILTRELHWIPWGAFPTLRGLPVVTAPSALHWLRAEGDVPPGHLWVAGPRLEHAEFEVVELHQEHGGTLLVGADATVDAVLTAMADVGTVHIAAHCAHRPGAPLFSSLELADGPLYGHHIARIPRLPARVVLSACESALDLPRVFLDHGARSVVASTLPVVDARAAALVRSLHRELAEGSETGVALARHPGLGFVAIGR</sequence>
<reference evidence="2 3" key="1">
    <citation type="submission" date="2022-06" db="EMBL/GenBank/DDBJ databases">
        <title>Genomic Encyclopedia of Archaeal and Bacterial Type Strains, Phase II (KMG-II): from individual species to whole genera.</title>
        <authorList>
            <person name="Goeker M."/>
        </authorList>
    </citation>
    <scope>NUCLEOTIDE SEQUENCE [LARGE SCALE GENOMIC DNA]</scope>
    <source>
        <strain evidence="2 3">DSM 44255</strain>
    </source>
</reference>
<gene>
    <name evidence="2" type="ORF">LV75_004736</name>
</gene>
<evidence type="ECO:0000313" key="3">
    <source>
        <dbReference type="Proteomes" id="UP001205185"/>
    </source>
</evidence>
<dbReference type="InterPro" id="IPR011990">
    <property type="entry name" value="TPR-like_helical_dom_sf"/>
</dbReference>
<dbReference type="RefSeq" id="WP_253889138.1">
    <property type="nucleotide sequence ID" value="NZ_JAMTCO010000011.1"/>
</dbReference>
<comment type="caution">
    <text evidence="2">The sequence shown here is derived from an EMBL/GenBank/DDBJ whole genome shotgun (WGS) entry which is preliminary data.</text>
</comment>